<evidence type="ECO:0000256" key="1">
    <source>
        <dbReference type="SAM" id="MobiDB-lite"/>
    </source>
</evidence>
<sequence>MATVVDFVHANSDKTEPDREGDETMGHRPRLDGTRYEDSTLHTGSSSES</sequence>
<feature type="region of interest" description="Disordered" evidence="1">
    <location>
        <begin position="1"/>
        <end position="49"/>
    </location>
</feature>
<gene>
    <name evidence="2" type="ORF">Y013_03410</name>
</gene>
<reference evidence="2 3" key="1">
    <citation type="journal article" date="2014" name="Genome Announc.">
        <title>Complete Genome of Rhodococcus pyridinivorans SB3094, a Methyl-Ethyl-Ketone-Degrading Bacterium Used for Bioaugmentation.</title>
        <authorList>
            <person name="Dueholm M.S."/>
            <person name="Albertsen M."/>
            <person name="D'Imperio S."/>
            <person name="Tale V.P."/>
            <person name="Lewis D."/>
            <person name="Nielsen P.H."/>
            <person name="Nielsen J.L."/>
        </authorList>
    </citation>
    <scope>NUCLEOTIDE SEQUENCE [LARGE SCALE GENOMIC DNA]</scope>
    <source>
        <strain evidence="2 3">SB3094</strain>
    </source>
</reference>
<proteinExistence type="predicted"/>
<accession>V9XNM8</accession>
<feature type="compositionally biased region" description="Basic and acidic residues" evidence="1">
    <location>
        <begin position="11"/>
        <end position="40"/>
    </location>
</feature>
<evidence type="ECO:0000313" key="2">
    <source>
        <dbReference type="EMBL" id="AHD23590.1"/>
    </source>
</evidence>
<dbReference type="AlphaFoldDB" id="V9XNM8"/>
<evidence type="ECO:0000313" key="3">
    <source>
        <dbReference type="Proteomes" id="UP000018781"/>
    </source>
</evidence>
<dbReference type="HOGENOM" id="CLU_3140104_0_0_11"/>
<dbReference type="Proteomes" id="UP000018781">
    <property type="component" value="Chromosome"/>
</dbReference>
<organism evidence="2 3">
    <name type="scientific">Rhodococcus pyridinivorans SB3094</name>
    <dbReference type="NCBI Taxonomy" id="1435356"/>
    <lineage>
        <taxon>Bacteria</taxon>
        <taxon>Bacillati</taxon>
        <taxon>Actinomycetota</taxon>
        <taxon>Actinomycetes</taxon>
        <taxon>Mycobacteriales</taxon>
        <taxon>Nocardiaceae</taxon>
        <taxon>Rhodococcus</taxon>
    </lineage>
</organism>
<dbReference type="PATRIC" id="fig|1435356.3.peg.682"/>
<name>V9XNM8_9NOCA</name>
<protein>
    <submittedName>
        <fullName evidence="2">Uncharacterized protein</fullName>
    </submittedName>
</protein>
<dbReference type="EMBL" id="CP006996">
    <property type="protein sequence ID" value="AHD23590.1"/>
    <property type="molecule type" value="Genomic_DNA"/>
</dbReference>
<dbReference type="KEGG" id="rpy:Y013_03410"/>